<dbReference type="Gene3D" id="3.40.30.10">
    <property type="entry name" value="Glutaredoxin"/>
    <property type="match status" value="1"/>
</dbReference>
<evidence type="ECO:0000256" key="3">
    <source>
        <dbReference type="ARBA" id="ARBA00022559"/>
    </source>
</evidence>
<dbReference type="PANTHER" id="PTHR42801">
    <property type="entry name" value="THIOREDOXIN-DEPENDENT PEROXIDE REDUCTASE"/>
    <property type="match status" value="1"/>
</dbReference>
<evidence type="ECO:0000256" key="10">
    <source>
        <dbReference type="ARBA" id="ARBA00042639"/>
    </source>
</evidence>
<dbReference type="Proteomes" id="UP000199598">
    <property type="component" value="Unassembled WGS sequence"/>
</dbReference>
<dbReference type="EC" id="1.11.1.24" evidence="2"/>
<evidence type="ECO:0000256" key="6">
    <source>
        <dbReference type="ARBA" id="ARBA00023157"/>
    </source>
</evidence>
<evidence type="ECO:0000256" key="5">
    <source>
        <dbReference type="ARBA" id="ARBA00023002"/>
    </source>
</evidence>
<comment type="caution">
    <text evidence="13">The sequence shown here is derived from an EMBL/GenBank/DDBJ whole genome shotgun (WGS) entry which is preliminary data.</text>
</comment>
<keyword evidence="5" id="KW-0560">Oxidoreductase</keyword>
<evidence type="ECO:0000313" key="14">
    <source>
        <dbReference type="Proteomes" id="UP000199598"/>
    </source>
</evidence>
<feature type="domain" description="Thioredoxin" evidence="12">
    <location>
        <begin position="43"/>
        <end position="217"/>
    </location>
</feature>
<reference evidence="13 14" key="1">
    <citation type="submission" date="2016-10" db="EMBL/GenBank/DDBJ databases">
        <authorList>
            <person name="Varghese N."/>
            <person name="Submissions S."/>
        </authorList>
    </citation>
    <scope>NUCLEOTIDE SEQUENCE [LARGE SCALE GENOMIC DNA]</scope>
    <source>
        <strain evidence="13 14">DSM 16392</strain>
    </source>
</reference>
<keyword evidence="14" id="KW-1185">Reference proteome</keyword>
<dbReference type="EMBL" id="FOSK01000028">
    <property type="protein sequence ID" value="SFL24896.1"/>
    <property type="molecule type" value="Genomic_DNA"/>
</dbReference>
<keyword evidence="6" id="KW-1015">Disulfide bond</keyword>
<dbReference type="InterPro" id="IPR013766">
    <property type="entry name" value="Thioredoxin_domain"/>
</dbReference>
<proteinExistence type="inferred from homology"/>
<evidence type="ECO:0000256" key="9">
    <source>
        <dbReference type="ARBA" id="ARBA00038489"/>
    </source>
</evidence>
<comment type="function">
    <text evidence="1">Thiol-specific peroxidase that catalyzes the reduction of hydrogen peroxide and organic hydroperoxides to water and alcohols, respectively. Plays a role in cell protection against oxidative stress by detoxifying peroxides and as sensor of hydrogen peroxide-mediated signaling events.</text>
</comment>
<organism evidence="13 14">
    <name type="scientific">Pseudovibrio ascidiaceicola</name>
    <dbReference type="NCBI Taxonomy" id="285279"/>
    <lineage>
        <taxon>Bacteria</taxon>
        <taxon>Pseudomonadati</taxon>
        <taxon>Pseudomonadota</taxon>
        <taxon>Alphaproteobacteria</taxon>
        <taxon>Hyphomicrobiales</taxon>
        <taxon>Stappiaceae</taxon>
        <taxon>Pseudovibrio</taxon>
    </lineage>
</organism>
<protein>
    <recommendedName>
        <fullName evidence="2">thioredoxin-dependent peroxiredoxin</fullName>
        <ecNumber evidence="2">1.11.1.24</ecNumber>
    </recommendedName>
    <alternativeName>
        <fullName evidence="8">Thioredoxin peroxidase</fullName>
    </alternativeName>
    <alternativeName>
        <fullName evidence="10">Thioredoxin-dependent peroxiredoxin Bcp</fullName>
    </alternativeName>
</protein>
<keyword evidence="7" id="KW-0676">Redox-active center</keyword>
<evidence type="ECO:0000259" key="12">
    <source>
        <dbReference type="PROSITE" id="PS51352"/>
    </source>
</evidence>
<dbReference type="CDD" id="cd02970">
    <property type="entry name" value="PRX_like2"/>
    <property type="match status" value="1"/>
</dbReference>
<dbReference type="PROSITE" id="PS51352">
    <property type="entry name" value="THIOREDOXIN_2"/>
    <property type="match status" value="1"/>
</dbReference>
<dbReference type="Pfam" id="PF00578">
    <property type="entry name" value="AhpC-TSA"/>
    <property type="match status" value="1"/>
</dbReference>
<comment type="similarity">
    <text evidence="9">Belongs to the peroxiredoxin family. BCP/PrxQ subfamily.</text>
</comment>
<dbReference type="InterPro" id="IPR000866">
    <property type="entry name" value="AhpC/TSA"/>
</dbReference>
<evidence type="ECO:0000256" key="1">
    <source>
        <dbReference type="ARBA" id="ARBA00003330"/>
    </source>
</evidence>
<keyword evidence="3" id="KW-0575">Peroxidase</keyword>
<dbReference type="SUPFAM" id="SSF52833">
    <property type="entry name" value="Thioredoxin-like"/>
    <property type="match status" value="1"/>
</dbReference>
<dbReference type="InterPro" id="IPR036249">
    <property type="entry name" value="Thioredoxin-like_sf"/>
</dbReference>
<sequence length="222" mass="24298">MSLHEKIATLKAQVEKKLPQKTRDVMDRATADLAASGILNGTIKVGDTLPSFTLPNQNGTPVNSNELLKNGPLVISVFRGAWCPYCMLELEALEEVSRHFQEAGANILIISPQTQAASLKTKTEKGLSFDIISDLGSLYTSKLGLVFSLPEDLRRVYKGIGINLPSFNGDESWELPMPARLIISQTGKVMNTDINPDYTKRPEPADTLQELLDMAKQGLTNA</sequence>
<keyword evidence="4" id="KW-0049">Antioxidant</keyword>
<evidence type="ECO:0000256" key="8">
    <source>
        <dbReference type="ARBA" id="ARBA00032824"/>
    </source>
</evidence>
<evidence type="ECO:0000256" key="4">
    <source>
        <dbReference type="ARBA" id="ARBA00022862"/>
    </source>
</evidence>
<dbReference type="InterPro" id="IPR050924">
    <property type="entry name" value="Peroxiredoxin_BCP/PrxQ"/>
</dbReference>
<evidence type="ECO:0000313" key="13">
    <source>
        <dbReference type="EMBL" id="SFL24896.1"/>
    </source>
</evidence>
<dbReference type="PANTHER" id="PTHR42801:SF7">
    <property type="entry name" value="SLL1159 PROTEIN"/>
    <property type="match status" value="1"/>
</dbReference>
<evidence type="ECO:0000256" key="11">
    <source>
        <dbReference type="ARBA" id="ARBA00049091"/>
    </source>
</evidence>
<dbReference type="RefSeq" id="WP_093524357.1">
    <property type="nucleotide sequence ID" value="NZ_FOSK01000028.1"/>
</dbReference>
<evidence type="ECO:0000256" key="7">
    <source>
        <dbReference type="ARBA" id="ARBA00023284"/>
    </source>
</evidence>
<name>A0A1I4G733_9HYPH</name>
<gene>
    <name evidence="13" type="ORF">SAMN04488518_1286</name>
</gene>
<accession>A0A1I4G733</accession>
<comment type="catalytic activity">
    <reaction evidence="11">
        <text>a hydroperoxide + [thioredoxin]-dithiol = an alcohol + [thioredoxin]-disulfide + H2O</text>
        <dbReference type="Rhea" id="RHEA:62620"/>
        <dbReference type="Rhea" id="RHEA-COMP:10698"/>
        <dbReference type="Rhea" id="RHEA-COMP:10700"/>
        <dbReference type="ChEBI" id="CHEBI:15377"/>
        <dbReference type="ChEBI" id="CHEBI:29950"/>
        <dbReference type="ChEBI" id="CHEBI:30879"/>
        <dbReference type="ChEBI" id="CHEBI:35924"/>
        <dbReference type="ChEBI" id="CHEBI:50058"/>
        <dbReference type="EC" id="1.11.1.24"/>
    </reaction>
</comment>
<evidence type="ECO:0000256" key="2">
    <source>
        <dbReference type="ARBA" id="ARBA00013017"/>
    </source>
</evidence>